<evidence type="ECO:0000313" key="1">
    <source>
        <dbReference type="EMBL" id="GAA4818340.1"/>
    </source>
</evidence>
<evidence type="ECO:0000313" key="2">
    <source>
        <dbReference type="Proteomes" id="UP001501433"/>
    </source>
</evidence>
<gene>
    <name evidence="1" type="ORF">GCM10023330_29030</name>
</gene>
<accession>A0ABP9CT51</accession>
<protein>
    <submittedName>
        <fullName evidence="1">Uncharacterized protein</fullName>
    </submittedName>
</protein>
<reference evidence="2" key="1">
    <citation type="journal article" date="2019" name="Int. J. Syst. Evol. Microbiol.">
        <title>The Global Catalogue of Microorganisms (GCM) 10K type strain sequencing project: providing services to taxonomists for standard genome sequencing and annotation.</title>
        <authorList>
            <consortium name="The Broad Institute Genomics Platform"/>
            <consortium name="The Broad Institute Genome Sequencing Center for Infectious Disease"/>
            <person name="Wu L."/>
            <person name="Ma J."/>
        </authorList>
    </citation>
    <scope>NUCLEOTIDE SEQUENCE [LARGE SCALE GENOMIC DNA]</scope>
    <source>
        <strain evidence="2">JCM 18325</strain>
    </source>
</reference>
<keyword evidence="2" id="KW-1185">Reference proteome</keyword>
<organism evidence="1 2">
    <name type="scientific">Litoribaculum gwangyangense</name>
    <dbReference type="NCBI Taxonomy" id="1130722"/>
    <lineage>
        <taxon>Bacteria</taxon>
        <taxon>Pseudomonadati</taxon>
        <taxon>Bacteroidota</taxon>
        <taxon>Flavobacteriia</taxon>
        <taxon>Flavobacteriales</taxon>
        <taxon>Flavobacteriaceae</taxon>
        <taxon>Litoribaculum</taxon>
    </lineage>
</organism>
<proteinExistence type="predicted"/>
<dbReference type="EMBL" id="BAABJW010000005">
    <property type="protein sequence ID" value="GAA4818340.1"/>
    <property type="molecule type" value="Genomic_DNA"/>
</dbReference>
<dbReference type="Proteomes" id="UP001501433">
    <property type="component" value="Unassembled WGS sequence"/>
</dbReference>
<comment type="caution">
    <text evidence="1">The sequence shown here is derived from an EMBL/GenBank/DDBJ whole genome shotgun (WGS) entry which is preliminary data.</text>
</comment>
<name>A0ABP9CT51_9FLAO</name>
<sequence>MINSNDITKYFILKKFNSKIQLPIILYRFELTKIKTCVVTSQFFRNNVPLQIERVGLVICCGDMILKYYNM</sequence>